<evidence type="ECO:0000313" key="2">
    <source>
        <dbReference type="Proteomes" id="UP000193925"/>
    </source>
</evidence>
<keyword evidence="2" id="KW-1185">Reference proteome</keyword>
<protein>
    <submittedName>
        <fullName evidence="1">Uncharacterized protein</fullName>
    </submittedName>
</protein>
<gene>
    <name evidence="1" type="ORF">AFERRI_20337</name>
</gene>
<reference evidence="1 2" key="1">
    <citation type="submission" date="2017-03" db="EMBL/GenBank/DDBJ databases">
        <authorList>
            <person name="Regsiter A."/>
            <person name="William W."/>
        </authorList>
    </citation>
    <scope>NUCLEOTIDE SEQUENCE [LARGE SCALE GENOMIC DNA]</scope>
    <source>
        <strain evidence="1">PRJEB5721</strain>
    </source>
</reference>
<accession>A0ABY1MP32</accession>
<dbReference type="Proteomes" id="UP000193925">
    <property type="component" value="Chromosome AFERRI"/>
</dbReference>
<proteinExistence type="predicted"/>
<name>A0ABY1MP32_9PROT</name>
<dbReference type="EMBL" id="LT841305">
    <property type="protein sequence ID" value="SMH65555.1"/>
    <property type="molecule type" value="Genomic_DNA"/>
</dbReference>
<organism evidence="1 2">
    <name type="scientific">Acidithiobacillus ferrivorans</name>
    <dbReference type="NCBI Taxonomy" id="160808"/>
    <lineage>
        <taxon>Bacteria</taxon>
        <taxon>Pseudomonadati</taxon>
        <taxon>Pseudomonadota</taxon>
        <taxon>Acidithiobacillia</taxon>
        <taxon>Acidithiobacillales</taxon>
        <taxon>Acidithiobacillaceae</taxon>
        <taxon>Acidithiobacillus</taxon>
    </lineage>
</organism>
<evidence type="ECO:0000313" key="1">
    <source>
        <dbReference type="EMBL" id="SMH65555.1"/>
    </source>
</evidence>
<sequence>MRYFVWAEVRNGGMRRVRRGRIVFLTETRVYSACRSFLPSLAGKCWGSCPSVGAPMGATDGELLTDFGVSFGVQQQVVAFALAASADSEGGDTDAGVLEGNFVGENTGQFEAGFFQRLAFAGDTDLGAALAFQHGLNPERMASDAAINLRVAVGVVLQVVEFDHFDQIRTHGSPFLITL</sequence>